<evidence type="ECO:0000313" key="11">
    <source>
        <dbReference type="EMBL" id="AWK89386.1"/>
    </source>
</evidence>
<evidence type="ECO:0000256" key="6">
    <source>
        <dbReference type="SAM" id="Coils"/>
    </source>
</evidence>
<dbReference type="SMART" id="SM00283">
    <property type="entry name" value="MA"/>
    <property type="match status" value="1"/>
</dbReference>
<dbReference type="InterPro" id="IPR000727">
    <property type="entry name" value="T_SNARE_dom"/>
</dbReference>
<keyword evidence="7" id="KW-0472">Membrane</keyword>
<dbReference type="SMART" id="SM00304">
    <property type="entry name" value="HAMP"/>
    <property type="match status" value="1"/>
</dbReference>
<dbReference type="PROSITE" id="PS50885">
    <property type="entry name" value="HAMP"/>
    <property type="match status" value="1"/>
</dbReference>
<evidence type="ECO:0000313" key="12">
    <source>
        <dbReference type="Proteomes" id="UP000245629"/>
    </source>
</evidence>
<protein>
    <submittedName>
        <fullName evidence="11">Methyl-accepting chemotaxis protein</fullName>
    </submittedName>
</protein>
<dbReference type="Gene3D" id="6.10.340.10">
    <property type="match status" value="1"/>
</dbReference>
<comment type="similarity">
    <text evidence="4">Belongs to the methyl-accepting chemotaxis (MCP) protein family.</text>
</comment>
<dbReference type="InterPro" id="IPR032255">
    <property type="entry name" value="HBM"/>
</dbReference>
<dbReference type="SUPFAM" id="SSF58104">
    <property type="entry name" value="Methyl-accepting chemotaxis protein (MCP) signaling domain"/>
    <property type="match status" value="1"/>
</dbReference>
<dbReference type="GO" id="GO:0005886">
    <property type="term" value="C:plasma membrane"/>
    <property type="evidence" value="ECO:0007669"/>
    <property type="project" value="UniProtKB-SubCell"/>
</dbReference>
<evidence type="ECO:0000259" key="9">
    <source>
        <dbReference type="PROSITE" id="PS50192"/>
    </source>
</evidence>
<dbReference type="Pfam" id="PF07238">
    <property type="entry name" value="PilZ"/>
    <property type="match status" value="1"/>
</dbReference>
<dbReference type="PANTHER" id="PTHR32089">
    <property type="entry name" value="METHYL-ACCEPTING CHEMOTAXIS PROTEIN MCPB"/>
    <property type="match status" value="1"/>
</dbReference>
<keyword evidence="6" id="KW-0175">Coiled coil</keyword>
<dbReference type="RefSeq" id="WP_109332607.1">
    <property type="nucleotide sequence ID" value="NZ_CP029357.1"/>
</dbReference>
<feature type="coiled-coil region" evidence="6">
    <location>
        <begin position="215"/>
        <end position="267"/>
    </location>
</feature>
<evidence type="ECO:0000259" key="10">
    <source>
        <dbReference type="PROSITE" id="PS50885"/>
    </source>
</evidence>
<dbReference type="Pfam" id="PF00015">
    <property type="entry name" value="MCPsignal"/>
    <property type="match status" value="1"/>
</dbReference>
<dbReference type="InterPro" id="IPR003660">
    <property type="entry name" value="HAMP_dom"/>
</dbReference>
<dbReference type="GO" id="GO:0035438">
    <property type="term" value="F:cyclic-di-GMP binding"/>
    <property type="evidence" value="ECO:0007669"/>
    <property type="project" value="InterPro"/>
</dbReference>
<keyword evidence="7" id="KW-1133">Transmembrane helix</keyword>
<evidence type="ECO:0000256" key="7">
    <source>
        <dbReference type="SAM" id="Phobius"/>
    </source>
</evidence>
<dbReference type="Pfam" id="PF00672">
    <property type="entry name" value="HAMP"/>
    <property type="match status" value="1"/>
</dbReference>
<keyword evidence="11" id="KW-0614">Plasmid</keyword>
<dbReference type="GO" id="GO:0007165">
    <property type="term" value="P:signal transduction"/>
    <property type="evidence" value="ECO:0007669"/>
    <property type="project" value="UniProtKB-KW"/>
</dbReference>
<feature type="domain" description="Methyl-accepting transducer" evidence="8">
    <location>
        <begin position="411"/>
        <end position="626"/>
    </location>
</feature>
<keyword evidence="7" id="KW-0812">Transmembrane</keyword>
<dbReference type="SUPFAM" id="SSF141371">
    <property type="entry name" value="PilZ domain-like"/>
    <property type="match status" value="1"/>
</dbReference>
<dbReference type="PROSITE" id="PS50111">
    <property type="entry name" value="CHEMOTAXIS_TRANSDUC_2"/>
    <property type="match status" value="1"/>
</dbReference>
<gene>
    <name evidence="11" type="ORF">DEW08_25465</name>
</gene>
<dbReference type="Gene3D" id="2.40.10.220">
    <property type="entry name" value="predicted glycosyltransferase like domains"/>
    <property type="match status" value="1"/>
</dbReference>
<dbReference type="InterPro" id="IPR004089">
    <property type="entry name" value="MCPsignal_dom"/>
</dbReference>
<dbReference type="CDD" id="cd06225">
    <property type="entry name" value="HAMP"/>
    <property type="match status" value="1"/>
</dbReference>
<accession>A0A2S2CY27</accession>
<dbReference type="OrthoDB" id="3378718at2"/>
<dbReference type="PROSITE" id="PS50192">
    <property type="entry name" value="T_SNARE"/>
    <property type="match status" value="1"/>
</dbReference>
<geneLocation type="plasmid" evidence="11 12">
    <name>unnamed2</name>
</geneLocation>
<organism evidence="11 12">
    <name type="scientific">Azospirillum thermophilum</name>
    <dbReference type="NCBI Taxonomy" id="2202148"/>
    <lineage>
        <taxon>Bacteria</taxon>
        <taxon>Pseudomonadati</taxon>
        <taxon>Pseudomonadota</taxon>
        <taxon>Alphaproteobacteria</taxon>
        <taxon>Rhodospirillales</taxon>
        <taxon>Azospirillaceae</taxon>
        <taxon>Azospirillum</taxon>
    </lineage>
</organism>
<feature type="domain" description="HAMP" evidence="10">
    <location>
        <begin position="310"/>
        <end position="363"/>
    </location>
</feature>
<evidence type="ECO:0000256" key="4">
    <source>
        <dbReference type="ARBA" id="ARBA00029447"/>
    </source>
</evidence>
<keyword evidence="2" id="KW-0997">Cell inner membrane</keyword>
<dbReference type="EMBL" id="CP029357">
    <property type="protein sequence ID" value="AWK89386.1"/>
    <property type="molecule type" value="Genomic_DNA"/>
</dbReference>
<dbReference type="SMART" id="SM01358">
    <property type="entry name" value="HBM"/>
    <property type="match status" value="1"/>
</dbReference>
<dbReference type="InterPro" id="IPR009875">
    <property type="entry name" value="PilZ_domain"/>
</dbReference>
<proteinExistence type="inferred from homology"/>
<name>A0A2S2CY27_9PROT</name>
<dbReference type="KEGG" id="azz:DEW08_25465"/>
<sequence length="766" mass="81023">MFRLMLSITGRLTMLQALVAIGLLGLLATSQWAHRHSAEQLTQAQRGIADARLAQRIETDLLGHRQAVDRYVLARDADSARAIDVLQQRISQEVAAFAASSGGPEGDALSRAAAGYLDRIPVVRDRVEALGVTENHGLQKRLRQAVHGIEKRLEEVRAGSIGTRLEAVNQLMLNMLQMRRAEKDFMLRGDRARYMGLIAQRRTEFLELLRAAPLLDDMKQEIARLLEEYVGAVDAFANGAEALNNARTEAERRFDTLIAEVRQAEDRSSVAADRRQEATLATQETMNRIQIAAVLGLLVVLSGGGFLIARSIIVPVRLLTGRMTAMAGGDYATPVDGAGRRDELGAMARAVGVFRENGLENQRLRSEQEQERERADAAKLAALQGMAETVETETRSAVDQVARQTGAMDHSAEAMAAAATRMSADAQSVAAAAEQALGNAQTVAAATEQLSASIRGISTQIAQASGVTRQATAQGLQAQDTIRSLTTAVGQIGEVADLIQTIAAQTNLLALNATIEAARAGEAGKGFAVVANEVKSLATQTAGATGEIARRIAAIQSVTGGTVEAVESIGRSMAEIDQVSGAIAAAMEQQSSATQEIARNVQETSAAVQEVSRRIAEVSLQAGATGQHAEAVRAAASQVAGGVDCLRGTLVRVVRTATRDVDRRRAPRFAVDLAASLEADGRSVPARIIDLSRAGANLQVPDALAGGLARGRLALAAGGPALPFTVLAWTGPRAHLRFDLSPAEETAYAALFARLTAGRPAVEQAA</sequence>
<evidence type="ECO:0000256" key="5">
    <source>
        <dbReference type="PROSITE-ProRule" id="PRU00284"/>
    </source>
</evidence>
<keyword evidence="12" id="KW-1185">Reference proteome</keyword>
<reference evidence="12" key="1">
    <citation type="submission" date="2018-05" db="EMBL/GenBank/DDBJ databases">
        <title>Azospirillum thermophila sp. nov., a novel isolated from hot spring.</title>
        <authorList>
            <person name="Zhao Z."/>
        </authorList>
    </citation>
    <scope>NUCLEOTIDE SEQUENCE [LARGE SCALE GENOMIC DNA]</scope>
    <source>
        <strain evidence="12">CFH 70021</strain>
        <plasmid evidence="12">unnamed2</plasmid>
    </source>
</reference>
<evidence type="ECO:0000256" key="1">
    <source>
        <dbReference type="ARBA" id="ARBA00004429"/>
    </source>
</evidence>
<keyword evidence="2" id="KW-1003">Cell membrane</keyword>
<comment type="subcellular location">
    <subcellularLocation>
        <location evidence="1">Cell inner membrane</location>
        <topology evidence="1">Multi-pass membrane protein</topology>
    </subcellularLocation>
</comment>
<feature type="transmembrane region" description="Helical" evidence="7">
    <location>
        <begin position="291"/>
        <end position="313"/>
    </location>
</feature>
<dbReference type="AlphaFoldDB" id="A0A2S2CY27"/>
<evidence type="ECO:0000256" key="3">
    <source>
        <dbReference type="ARBA" id="ARBA00023224"/>
    </source>
</evidence>
<dbReference type="Proteomes" id="UP000245629">
    <property type="component" value="Plasmid unnamed2"/>
</dbReference>
<dbReference type="Gene3D" id="1.10.287.950">
    <property type="entry name" value="Methyl-accepting chemotaxis protein"/>
    <property type="match status" value="1"/>
</dbReference>
<keyword evidence="3 5" id="KW-0807">Transducer</keyword>
<evidence type="ECO:0000259" key="8">
    <source>
        <dbReference type="PROSITE" id="PS50111"/>
    </source>
</evidence>
<dbReference type="PANTHER" id="PTHR32089:SF112">
    <property type="entry name" value="LYSOZYME-LIKE PROTEIN-RELATED"/>
    <property type="match status" value="1"/>
</dbReference>
<feature type="domain" description="T-SNARE coiled-coil homology" evidence="9">
    <location>
        <begin position="556"/>
        <end position="618"/>
    </location>
</feature>
<evidence type="ECO:0000256" key="2">
    <source>
        <dbReference type="ARBA" id="ARBA00022519"/>
    </source>
</evidence>